<organism evidence="1 2">
    <name type="scientific">Dentiscutata erythropus</name>
    <dbReference type="NCBI Taxonomy" id="1348616"/>
    <lineage>
        <taxon>Eukaryota</taxon>
        <taxon>Fungi</taxon>
        <taxon>Fungi incertae sedis</taxon>
        <taxon>Mucoromycota</taxon>
        <taxon>Glomeromycotina</taxon>
        <taxon>Glomeromycetes</taxon>
        <taxon>Diversisporales</taxon>
        <taxon>Gigasporaceae</taxon>
        <taxon>Dentiscutata</taxon>
    </lineage>
</organism>
<dbReference type="Proteomes" id="UP000789405">
    <property type="component" value="Unassembled WGS sequence"/>
</dbReference>
<keyword evidence="2" id="KW-1185">Reference proteome</keyword>
<protein>
    <submittedName>
        <fullName evidence="1">13691_t:CDS:1</fullName>
    </submittedName>
</protein>
<accession>A0A9N9ACJ0</accession>
<gene>
    <name evidence="1" type="ORF">DERYTH_LOCUS4079</name>
</gene>
<sequence length="62" mass="7230">MTEDLYPENISEEGIVSEDIQIVNIQVQKQLTYLEIQSLQLTNHIDNNSTIKMIFLQHIQNT</sequence>
<reference evidence="1" key="1">
    <citation type="submission" date="2021-06" db="EMBL/GenBank/DDBJ databases">
        <authorList>
            <person name="Kallberg Y."/>
            <person name="Tangrot J."/>
            <person name="Rosling A."/>
        </authorList>
    </citation>
    <scope>NUCLEOTIDE SEQUENCE</scope>
    <source>
        <strain evidence="1">MA453B</strain>
    </source>
</reference>
<name>A0A9N9ACJ0_9GLOM</name>
<proteinExistence type="predicted"/>
<evidence type="ECO:0000313" key="1">
    <source>
        <dbReference type="EMBL" id="CAG8525344.1"/>
    </source>
</evidence>
<evidence type="ECO:0000313" key="2">
    <source>
        <dbReference type="Proteomes" id="UP000789405"/>
    </source>
</evidence>
<dbReference type="AlphaFoldDB" id="A0A9N9ACJ0"/>
<comment type="caution">
    <text evidence="1">The sequence shown here is derived from an EMBL/GenBank/DDBJ whole genome shotgun (WGS) entry which is preliminary data.</text>
</comment>
<dbReference type="EMBL" id="CAJVPY010001521">
    <property type="protein sequence ID" value="CAG8525344.1"/>
    <property type="molecule type" value="Genomic_DNA"/>
</dbReference>